<dbReference type="Pfam" id="PF07714">
    <property type="entry name" value="PK_Tyr_Ser-Thr"/>
    <property type="match status" value="2"/>
</dbReference>
<feature type="domain" description="Protein kinase" evidence="5">
    <location>
        <begin position="194"/>
        <end position="454"/>
    </location>
</feature>
<evidence type="ECO:0000256" key="4">
    <source>
        <dbReference type="PROSITE-ProRule" id="PRU10141"/>
    </source>
</evidence>
<evidence type="ECO:0000313" key="6">
    <source>
        <dbReference type="EMBL" id="OQS02526.1"/>
    </source>
</evidence>
<dbReference type="PROSITE" id="PS00107">
    <property type="entry name" value="PROTEIN_KINASE_ATP"/>
    <property type="match status" value="1"/>
</dbReference>
<keyword evidence="6" id="KW-0808">Transferase</keyword>
<dbReference type="PROSITE" id="PS50011">
    <property type="entry name" value="PROTEIN_KINASE_DOM"/>
    <property type="match status" value="3"/>
</dbReference>
<dbReference type="AlphaFoldDB" id="A0A1V9ZWZ1"/>
<sequence length="1018" mass="114962">MTSQCSEADLKWLESVIAKAPVQSTSSMENQALKKYLKLNAIKYSPSLDVQTCVFVAYQTAVLMASMKDIKSDDIAVYGRVLSNLFPCNDTFKKVMPDWFANLAEQCKLKIISTAADIVQEFKKHGADYKLSHCKIHQGIPVVVTEHADNIKLKKVKVNDREKDLDRKKDTWTQVDSTEFPANVKTLDRNSLLFMTENFISRTRFVVTTREKYEGEVVTVYRVTNTNLLEGKTIKDMPAFCQYLNLRLRLKSEYINPVIGIIDVGKKDDASKKEEAPCIVFECNSKTTLFQYLVDANVFKQYLIWGKRLRIALDIAKGLSYLHDNGVVHKMLNPFTVSISNNLSIKLTSFGMEATHQTTGTSGGNWSNAAPEVRRNNDYTTASDIFDFGLILMELAGYRVHNNSDFGEVLSMSTTTCPRWYQELVQVCTEQDPNERPNIKDILLELEKHLNDYFLDAPRNSVALMELEKDQLTQSAVVNSLSDDISIVYGGIYKGMDVLIKRPNDNPKNKNITPIDHLFNEVVISTRVQSQNIVNQYGVLDCNNSSPAVVIANMNYGSLHDYISRVEDKNTFDQSIKLHIAISVAQALMDLHEFDYVHCNVDTRNVFMSSNRQVKLGNLSLAQPEGMLLSDVLFEYIQYLAPEVKEGKPFTKSADVYAFGKLLVALELCEQEAGDQQVNPAWCKDLIKMCCSDDAMKRPKIEAVVKKMKNLRDIAPVNFLQVKLKGIVDVSEQLKSLTSIESGALTYKEVIGSGAFGSIQKGVYDGNEVAIKVFKNETKTDANKANDFAREARVLYECQKSEHVVKLLGVNVKERQIIMELMDEDLGEYIKKMTASVFTWQQRLDIAVQTSKALADLHKYGIVHLDVKSFNYLIKHTKEGIILKIADFGQAHVIEETWGNLKNTTEVANLGVVGTVGWKAPELIKKAVFVEQITKIDIYALGAIFYELETLQVPKPKAEDVPDQMYEKNILHREIKLQLARDDCPFKNTANKCLFAEPARRPSADRLVVELENLLVKE</sequence>
<dbReference type="OrthoDB" id="4062651at2759"/>
<keyword evidence="1" id="KW-0723">Serine/threonine-protein kinase</keyword>
<dbReference type="InterPro" id="IPR017441">
    <property type="entry name" value="Protein_kinase_ATP_BS"/>
</dbReference>
<dbReference type="EMBL" id="JNBS01001117">
    <property type="protein sequence ID" value="OQS02526.1"/>
    <property type="molecule type" value="Genomic_DNA"/>
</dbReference>
<comment type="caution">
    <text evidence="6">The sequence shown here is derived from an EMBL/GenBank/DDBJ whole genome shotgun (WGS) entry which is preliminary data.</text>
</comment>
<dbReference type="InterPro" id="IPR011009">
    <property type="entry name" value="Kinase-like_dom_sf"/>
</dbReference>
<dbReference type="PANTHER" id="PTHR44329">
    <property type="entry name" value="SERINE/THREONINE-PROTEIN KINASE TNNI3K-RELATED"/>
    <property type="match status" value="1"/>
</dbReference>
<keyword evidence="7" id="KW-1185">Reference proteome</keyword>
<dbReference type="SUPFAM" id="SSF56112">
    <property type="entry name" value="Protein kinase-like (PK-like)"/>
    <property type="match status" value="3"/>
</dbReference>
<accession>A0A1V9ZWZ1</accession>
<dbReference type="InterPro" id="IPR000719">
    <property type="entry name" value="Prot_kinase_dom"/>
</dbReference>
<keyword evidence="3 4" id="KW-0067">ATP-binding</keyword>
<dbReference type="Gene3D" id="3.30.200.20">
    <property type="entry name" value="Phosphorylase Kinase, domain 1"/>
    <property type="match status" value="2"/>
</dbReference>
<dbReference type="InterPro" id="IPR051681">
    <property type="entry name" value="Ser/Thr_Kinases-Pseudokinases"/>
</dbReference>
<dbReference type="GO" id="GO:0005524">
    <property type="term" value="F:ATP binding"/>
    <property type="evidence" value="ECO:0007669"/>
    <property type="project" value="UniProtKB-UniRule"/>
</dbReference>
<dbReference type="Proteomes" id="UP000243217">
    <property type="component" value="Unassembled WGS sequence"/>
</dbReference>
<evidence type="ECO:0000259" key="5">
    <source>
        <dbReference type="PROSITE" id="PS50011"/>
    </source>
</evidence>
<evidence type="ECO:0000313" key="7">
    <source>
        <dbReference type="Proteomes" id="UP000243217"/>
    </source>
</evidence>
<name>A0A1V9ZWZ1_9STRA</name>
<dbReference type="CDD" id="cd00180">
    <property type="entry name" value="PKc"/>
    <property type="match status" value="1"/>
</dbReference>
<dbReference type="PANTHER" id="PTHR44329:SF298">
    <property type="entry name" value="MIXED LINEAGE KINASE DOMAIN-LIKE PROTEIN"/>
    <property type="match status" value="1"/>
</dbReference>
<proteinExistence type="predicted"/>
<reference evidence="6 7" key="1">
    <citation type="journal article" date="2014" name="Genome Biol. Evol.">
        <title>The secreted proteins of Achlya hypogyna and Thraustotheca clavata identify the ancestral oomycete secretome and reveal gene acquisitions by horizontal gene transfer.</title>
        <authorList>
            <person name="Misner I."/>
            <person name="Blouin N."/>
            <person name="Leonard G."/>
            <person name="Richards T.A."/>
            <person name="Lane C.E."/>
        </authorList>
    </citation>
    <scope>NUCLEOTIDE SEQUENCE [LARGE SCALE GENOMIC DNA]</scope>
    <source>
        <strain evidence="6 7">ATCC 34112</strain>
    </source>
</reference>
<keyword evidence="6" id="KW-0418">Kinase</keyword>
<feature type="binding site" evidence="4">
    <location>
        <position position="772"/>
    </location>
    <ligand>
        <name>ATP</name>
        <dbReference type="ChEBI" id="CHEBI:30616"/>
    </ligand>
</feature>
<dbReference type="SMART" id="SM00220">
    <property type="entry name" value="S_TKc"/>
    <property type="match status" value="1"/>
</dbReference>
<dbReference type="STRING" id="74557.A0A1V9ZWZ1"/>
<evidence type="ECO:0000256" key="1">
    <source>
        <dbReference type="ARBA" id="ARBA00022527"/>
    </source>
</evidence>
<protein>
    <submittedName>
        <fullName evidence="6">Serine/threonineprotein kinase</fullName>
    </submittedName>
</protein>
<evidence type="ECO:0000256" key="3">
    <source>
        <dbReference type="ARBA" id="ARBA00022840"/>
    </source>
</evidence>
<dbReference type="PROSITE" id="PS00108">
    <property type="entry name" value="PROTEIN_KINASE_ST"/>
    <property type="match status" value="1"/>
</dbReference>
<dbReference type="Gene3D" id="1.10.510.10">
    <property type="entry name" value="Transferase(Phosphotransferase) domain 1"/>
    <property type="match status" value="3"/>
</dbReference>
<gene>
    <name evidence="6" type="ORF">THRCLA_05100</name>
</gene>
<dbReference type="GO" id="GO:0004674">
    <property type="term" value="F:protein serine/threonine kinase activity"/>
    <property type="evidence" value="ECO:0007669"/>
    <property type="project" value="UniProtKB-KW"/>
</dbReference>
<dbReference type="Pfam" id="PF00069">
    <property type="entry name" value="Pkinase"/>
    <property type="match status" value="1"/>
</dbReference>
<feature type="domain" description="Protein kinase" evidence="5">
    <location>
        <begin position="474"/>
        <end position="711"/>
    </location>
</feature>
<organism evidence="6 7">
    <name type="scientific">Thraustotheca clavata</name>
    <dbReference type="NCBI Taxonomy" id="74557"/>
    <lineage>
        <taxon>Eukaryota</taxon>
        <taxon>Sar</taxon>
        <taxon>Stramenopiles</taxon>
        <taxon>Oomycota</taxon>
        <taxon>Saprolegniomycetes</taxon>
        <taxon>Saprolegniales</taxon>
        <taxon>Achlyaceae</taxon>
        <taxon>Thraustotheca</taxon>
    </lineage>
</organism>
<feature type="domain" description="Protein kinase" evidence="5">
    <location>
        <begin position="745"/>
        <end position="1015"/>
    </location>
</feature>
<keyword evidence="2 4" id="KW-0547">Nucleotide-binding</keyword>
<dbReference type="InterPro" id="IPR001245">
    <property type="entry name" value="Ser-Thr/Tyr_kinase_cat_dom"/>
</dbReference>
<dbReference type="InterPro" id="IPR008271">
    <property type="entry name" value="Ser/Thr_kinase_AS"/>
</dbReference>
<evidence type="ECO:0000256" key="2">
    <source>
        <dbReference type="ARBA" id="ARBA00022741"/>
    </source>
</evidence>